<dbReference type="InterPro" id="IPR036909">
    <property type="entry name" value="Cyt_c-like_dom_sf"/>
</dbReference>
<organism evidence="9 10">
    <name type="scientific">Marinobacterium zhoushanense</name>
    <dbReference type="NCBI Taxonomy" id="1679163"/>
    <lineage>
        <taxon>Bacteria</taxon>
        <taxon>Pseudomonadati</taxon>
        <taxon>Pseudomonadota</taxon>
        <taxon>Gammaproteobacteria</taxon>
        <taxon>Oceanospirillales</taxon>
        <taxon>Oceanospirillaceae</taxon>
        <taxon>Marinobacterium</taxon>
    </lineage>
</organism>
<protein>
    <recommendedName>
        <fullName evidence="8">Cytochrome c domain-containing protein</fullName>
    </recommendedName>
</protein>
<evidence type="ECO:0000313" key="10">
    <source>
        <dbReference type="Proteomes" id="UP000629025"/>
    </source>
</evidence>
<keyword evidence="7" id="KW-0732">Signal</keyword>
<keyword evidence="10" id="KW-1185">Reference proteome</keyword>
<dbReference type="RefSeq" id="WP_188749804.1">
    <property type="nucleotide sequence ID" value="NZ_BMIJ01000006.1"/>
</dbReference>
<dbReference type="InterPro" id="IPR009056">
    <property type="entry name" value="Cyt_c-like_dom"/>
</dbReference>
<feature type="chain" id="PRO_5046258100" description="Cytochrome c domain-containing protein" evidence="7">
    <location>
        <begin position="18"/>
        <end position="106"/>
    </location>
</feature>
<dbReference type="Gene3D" id="1.10.760.10">
    <property type="entry name" value="Cytochrome c-like domain"/>
    <property type="match status" value="1"/>
</dbReference>
<dbReference type="PROSITE" id="PS51257">
    <property type="entry name" value="PROKAR_LIPOPROTEIN"/>
    <property type="match status" value="1"/>
</dbReference>
<keyword evidence="5 6" id="KW-0408">Iron</keyword>
<feature type="signal peptide" evidence="7">
    <location>
        <begin position="1"/>
        <end position="17"/>
    </location>
</feature>
<evidence type="ECO:0000256" key="5">
    <source>
        <dbReference type="ARBA" id="ARBA00023004"/>
    </source>
</evidence>
<accession>A0ABQ1KN43</accession>
<keyword evidence="1" id="KW-0813">Transport</keyword>
<sequence>MQAGRLLALSLMALAIAGCDQELDANTTDGKELFNYHCAGCHKESGTGSFLEGIPANRTTQLTEKQVTQLILHGKSQMPDMPAFSQLSEQQARNIAQYLLRTLAEK</sequence>
<comment type="caution">
    <text evidence="9">The sequence shown here is derived from an EMBL/GenBank/DDBJ whole genome shotgun (WGS) entry which is preliminary data.</text>
</comment>
<name>A0ABQ1KN43_9GAMM</name>
<evidence type="ECO:0000256" key="6">
    <source>
        <dbReference type="PROSITE-ProRule" id="PRU00433"/>
    </source>
</evidence>
<evidence type="ECO:0000256" key="7">
    <source>
        <dbReference type="SAM" id="SignalP"/>
    </source>
</evidence>
<dbReference type="SUPFAM" id="SSF46626">
    <property type="entry name" value="Cytochrome c"/>
    <property type="match status" value="1"/>
</dbReference>
<feature type="domain" description="Cytochrome c" evidence="8">
    <location>
        <begin position="25"/>
        <end position="103"/>
    </location>
</feature>
<evidence type="ECO:0000313" key="9">
    <source>
        <dbReference type="EMBL" id="GGC01978.1"/>
    </source>
</evidence>
<keyword evidence="3 6" id="KW-0479">Metal-binding</keyword>
<proteinExistence type="predicted"/>
<keyword evidence="4" id="KW-0249">Electron transport</keyword>
<dbReference type="Pfam" id="PF13442">
    <property type="entry name" value="Cytochrome_CBB3"/>
    <property type="match status" value="1"/>
</dbReference>
<evidence type="ECO:0000259" key="8">
    <source>
        <dbReference type="PROSITE" id="PS51007"/>
    </source>
</evidence>
<dbReference type="Proteomes" id="UP000629025">
    <property type="component" value="Unassembled WGS sequence"/>
</dbReference>
<dbReference type="PANTHER" id="PTHR37823">
    <property type="entry name" value="CYTOCHROME C-553-LIKE"/>
    <property type="match status" value="1"/>
</dbReference>
<evidence type="ECO:0000256" key="1">
    <source>
        <dbReference type="ARBA" id="ARBA00022448"/>
    </source>
</evidence>
<evidence type="ECO:0000256" key="2">
    <source>
        <dbReference type="ARBA" id="ARBA00022617"/>
    </source>
</evidence>
<evidence type="ECO:0000256" key="3">
    <source>
        <dbReference type="ARBA" id="ARBA00022723"/>
    </source>
</evidence>
<evidence type="ECO:0000256" key="4">
    <source>
        <dbReference type="ARBA" id="ARBA00022982"/>
    </source>
</evidence>
<reference evidence="10" key="1">
    <citation type="journal article" date="2019" name="Int. J. Syst. Evol. Microbiol.">
        <title>The Global Catalogue of Microorganisms (GCM) 10K type strain sequencing project: providing services to taxonomists for standard genome sequencing and annotation.</title>
        <authorList>
            <consortium name="The Broad Institute Genomics Platform"/>
            <consortium name="The Broad Institute Genome Sequencing Center for Infectious Disease"/>
            <person name="Wu L."/>
            <person name="Ma J."/>
        </authorList>
    </citation>
    <scope>NUCLEOTIDE SEQUENCE [LARGE SCALE GENOMIC DNA]</scope>
    <source>
        <strain evidence="10">CGMCC 1.15341</strain>
    </source>
</reference>
<keyword evidence="2 6" id="KW-0349">Heme</keyword>
<gene>
    <name evidence="9" type="ORF">GCM10011352_30200</name>
</gene>
<dbReference type="PROSITE" id="PS51007">
    <property type="entry name" value="CYTC"/>
    <property type="match status" value="1"/>
</dbReference>
<dbReference type="InterPro" id="IPR051811">
    <property type="entry name" value="Cytochrome_c550/c551-like"/>
</dbReference>
<dbReference type="EMBL" id="BMIJ01000006">
    <property type="protein sequence ID" value="GGC01978.1"/>
    <property type="molecule type" value="Genomic_DNA"/>
</dbReference>